<accession>A0A1M6TU95</accession>
<evidence type="ECO:0000313" key="2">
    <source>
        <dbReference type="EMBL" id="SHK60499.1"/>
    </source>
</evidence>
<feature type="transmembrane region" description="Helical" evidence="1">
    <location>
        <begin position="140"/>
        <end position="161"/>
    </location>
</feature>
<dbReference type="OrthoDB" id="2706144at2"/>
<dbReference type="AlphaFoldDB" id="A0A1M6TU95"/>
<protein>
    <submittedName>
        <fullName evidence="2">LexA-binding, inner membrane-associated putative hydrolase</fullName>
    </submittedName>
</protein>
<keyword evidence="1" id="KW-1133">Transmembrane helix</keyword>
<dbReference type="GO" id="GO:0016787">
    <property type="term" value="F:hydrolase activity"/>
    <property type="evidence" value="ECO:0007669"/>
    <property type="project" value="UniProtKB-KW"/>
</dbReference>
<keyword evidence="1" id="KW-0812">Transmembrane</keyword>
<evidence type="ECO:0000313" key="3">
    <source>
        <dbReference type="Proteomes" id="UP000185812"/>
    </source>
</evidence>
<proteinExistence type="predicted"/>
<keyword evidence="2" id="KW-0378">Hydrolase</keyword>
<name>A0A1M6TU95_9BACT</name>
<feature type="transmembrane region" description="Helical" evidence="1">
    <location>
        <begin position="108"/>
        <end position="128"/>
    </location>
</feature>
<dbReference type="Pfam" id="PF04307">
    <property type="entry name" value="YdjM"/>
    <property type="match status" value="1"/>
</dbReference>
<gene>
    <name evidence="2" type="ORF">SAMN04488087_1537</name>
</gene>
<sequence>MANYRGHLAGATAFFAVYLAGLFYVFSVDAAYTRFTLLELVAYPLALFGLCLMFALWPDVDTNSLGQTLFYWIFFLVDVVLIATRHFEEAAYLGLFAILPILGKHRGWTHTWWAMLLIPSPLLLLPYLFFPERPFSGLPFYGAAVVGYLSHLVLDGVLFRLRRRRRAYR</sequence>
<keyword evidence="3" id="KW-1185">Reference proteome</keyword>
<dbReference type="InterPro" id="IPR007404">
    <property type="entry name" value="YdjM-like"/>
</dbReference>
<feature type="transmembrane region" description="Helical" evidence="1">
    <location>
        <begin position="6"/>
        <end position="25"/>
    </location>
</feature>
<dbReference type="RefSeq" id="WP_072715390.1">
    <property type="nucleotide sequence ID" value="NZ_FRAU01000004.1"/>
</dbReference>
<feature type="transmembrane region" description="Helical" evidence="1">
    <location>
        <begin position="37"/>
        <end position="57"/>
    </location>
</feature>
<dbReference type="Proteomes" id="UP000185812">
    <property type="component" value="Unassembled WGS sequence"/>
</dbReference>
<dbReference type="EMBL" id="FRAU01000004">
    <property type="protein sequence ID" value="SHK60499.1"/>
    <property type="molecule type" value="Genomic_DNA"/>
</dbReference>
<feature type="transmembrane region" description="Helical" evidence="1">
    <location>
        <begin position="69"/>
        <end position="87"/>
    </location>
</feature>
<dbReference type="STRING" id="633813.SAMN04488087_1537"/>
<organism evidence="2 3">
    <name type="scientific">Rhodothermus profundi</name>
    <dbReference type="NCBI Taxonomy" id="633813"/>
    <lineage>
        <taxon>Bacteria</taxon>
        <taxon>Pseudomonadati</taxon>
        <taxon>Rhodothermota</taxon>
        <taxon>Rhodothermia</taxon>
        <taxon>Rhodothermales</taxon>
        <taxon>Rhodothermaceae</taxon>
        <taxon>Rhodothermus</taxon>
    </lineage>
</organism>
<evidence type="ECO:0000256" key="1">
    <source>
        <dbReference type="SAM" id="Phobius"/>
    </source>
</evidence>
<keyword evidence="1" id="KW-0472">Membrane</keyword>
<reference evidence="3" key="1">
    <citation type="submission" date="2016-11" db="EMBL/GenBank/DDBJ databases">
        <authorList>
            <person name="Varghese N."/>
            <person name="Submissions S."/>
        </authorList>
    </citation>
    <scope>NUCLEOTIDE SEQUENCE [LARGE SCALE GENOMIC DNA]</scope>
    <source>
        <strain evidence="3">DSM 22212</strain>
    </source>
</reference>